<evidence type="ECO:0000313" key="2">
    <source>
        <dbReference type="Proteomes" id="UP001304300"/>
    </source>
</evidence>
<reference evidence="1 2" key="1">
    <citation type="submission" date="2023-10" db="EMBL/GenBank/DDBJ databases">
        <title>Rubellicoccus peritrichatus gen. nov., sp. nov., isolated from an algae of coral reef tank.</title>
        <authorList>
            <person name="Luo J."/>
        </authorList>
    </citation>
    <scope>NUCLEOTIDE SEQUENCE [LARGE SCALE GENOMIC DNA]</scope>
    <source>
        <strain evidence="1 2">CR14</strain>
    </source>
</reference>
<proteinExistence type="predicted"/>
<dbReference type="RefSeq" id="WP_317835717.1">
    <property type="nucleotide sequence ID" value="NZ_CP136920.1"/>
</dbReference>
<dbReference type="NCBIfam" id="TIGR02595">
    <property type="entry name" value="PEP_CTERM"/>
    <property type="match status" value="1"/>
</dbReference>
<dbReference type="AlphaFoldDB" id="A0AAQ3LCI3"/>
<accession>A0AAQ3LCI3</accession>
<gene>
    <name evidence="1" type="ORF">RZN69_08720</name>
</gene>
<dbReference type="EMBL" id="CP136920">
    <property type="protein sequence ID" value="WOO43175.1"/>
    <property type="molecule type" value="Genomic_DNA"/>
</dbReference>
<name>A0AAQ3LCI3_9BACT</name>
<evidence type="ECO:0000313" key="1">
    <source>
        <dbReference type="EMBL" id="WOO43175.1"/>
    </source>
</evidence>
<organism evidence="1 2">
    <name type="scientific">Rubellicoccus peritrichatus</name>
    <dbReference type="NCBI Taxonomy" id="3080537"/>
    <lineage>
        <taxon>Bacteria</taxon>
        <taxon>Pseudomonadati</taxon>
        <taxon>Verrucomicrobiota</taxon>
        <taxon>Opitutia</taxon>
        <taxon>Puniceicoccales</taxon>
        <taxon>Cerasicoccaceae</taxon>
        <taxon>Rubellicoccus</taxon>
    </lineage>
</organism>
<dbReference type="Proteomes" id="UP001304300">
    <property type="component" value="Chromosome"/>
</dbReference>
<dbReference type="InterPro" id="IPR013424">
    <property type="entry name" value="Ice-binding_C"/>
</dbReference>
<dbReference type="KEGG" id="puo:RZN69_08720"/>
<sequence length="175" mass="17892">MAIVNIVLSDDGVNLTMTAQGSLDFSSLTPVDSSTPLGANAYVSPGFKVYGWDYGADGGDRYAVSVSGTLTGMGQTNNPADAVGTTTPFAVIGDAMSNNVFVYVPPGSPKTIAGIDNTATFNGVTLSSLGMVAGESITFSWADDSIQVMTVPEPSSYALVASLLAVACLALRRCC</sequence>
<protein>
    <submittedName>
        <fullName evidence="1">PEP-CTERM sorting domain-containing protein</fullName>
    </submittedName>
</protein>
<keyword evidence="2" id="KW-1185">Reference proteome</keyword>